<name>F0RYR7_SPHGB</name>
<feature type="binding site" evidence="7">
    <location>
        <begin position="12"/>
        <end position="17"/>
    </location>
    <ligand>
        <name>ATP</name>
        <dbReference type="ChEBI" id="CHEBI:30616"/>
    </ligand>
</feature>
<dbReference type="SUPFAM" id="SSF52540">
    <property type="entry name" value="P-loop containing nucleoside triphosphate hydrolases"/>
    <property type="match status" value="1"/>
</dbReference>
<accession>F0RYR7</accession>
<evidence type="ECO:0000256" key="2">
    <source>
        <dbReference type="ARBA" id="ARBA00022679"/>
    </source>
</evidence>
<evidence type="ECO:0000256" key="3">
    <source>
        <dbReference type="ARBA" id="ARBA00022741"/>
    </source>
</evidence>
<dbReference type="STRING" id="158189.SpiBuddy_1228"/>
<comment type="subcellular location">
    <subcellularLocation>
        <location evidence="7">Cytoplasm</location>
    </subcellularLocation>
</comment>
<keyword evidence="5 7" id="KW-0067">ATP-binding</keyword>
<evidence type="ECO:0000313" key="8">
    <source>
        <dbReference type="EMBL" id="ADY13053.1"/>
    </source>
</evidence>
<proteinExistence type="inferred from homology"/>
<dbReference type="GO" id="GO:0005829">
    <property type="term" value="C:cytosol"/>
    <property type="evidence" value="ECO:0007669"/>
    <property type="project" value="TreeGrafter"/>
</dbReference>
<dbReference type="PANTHER" id="PTHR21087">
    <property type="entry name" value="SHIKIMATE KINASE"/>
    <property type="match status" value="1"/>
</dbReference>
<gene>
    <name evidence="7" type="primary">aroK</name>
    <name evidence="8" type="ordered locus">SpiBuddy_1228</name>
</gene>
<dbReference type="Gene3D" id="3.40.50.300">
    <property type="entry name" value="P-loop containing nucleotide triphosphate hydrolases"/>
    <property type="match status" value="1"/>
</dbReference>
<dbReference type="InterPro" id="IPR027417">
    <property type="entry name" value="P-loop_NTPase"/>
</dbReference>
<comment type="cofactor">
    <cofactor evidence="7">
        <name>Mg(2+)</name>
        <dbReference type="ChEBI" id="CHEBI:18420"/>
    </cofactor>
    <text evidence="7">Binds 1 Mg(2+) ion per subunit.</text>
</comment>
<evidence type="ECO:0000256" key="4">
    <source>
        <dbReference type="ARBA" id="ARBA00022777"/>
    </source>
</evidence>
<keyword evidence="2 7" id="KW-0808">Transferase</keyword>
<dbReference type="PANTHER" id="PTHR21087:SF16">
    <property type="entry name" value="SHIKIMATE KINASE 1, CHLOROPLASTIC"/>
    <property type="match status" value="1"/>
</dbReference>
<feature type="binding site" evidence="7">
    <location>
        <position position="84"/>
    </location>
    <ligand>
        <name>substrate</name>
    </ligand>
</feature>
<comment type="function">
    <text evidence="7">Catalyzes the specific phosphorylation of the 3-hydroxyl group of shikimic acid using ATP as a cosubstrate.</text>
</comment>
<sequence length="176" mass="19608">MKDHLFFCGIKHSGKSTLGAFYARANNLAWVDLDDLILKAIAPWTSVRAYYKQEGQMAFQAQEVAALETYLCSHHERTVISLGGGASDNEALLSLAKSRGRLIYLMVEEGVLFRRIISGGIPPFLDESDPKASFHALYARRHAIYGNICDVLVQLPNYPDIRDTASFLVETLKSEV</sequence>
<dbReference type="HOGENOM" id="CLU_057607_4_2_12"/>
<evidence type="ECO:0000256" key="5">
    <source>
        <dbReference type="ARBA" id="ARBA00022840"/>
    </source>
</evidence>
<dbReference type="OrthoDB" id="359948at2"/>
<keyword evidence="7" id="KW-0963">Cytoplasm</keyword>
<keyword evidence="4 7" id="KW-0418">Kinase</keyword>
<keyword evidence="6 7" id="KW-0057">Aromatic amino acid biosynthesis</keyword>
<comment type="pathway">
    <text evidence="7">Metabolic intermediate biosynthesis; chorismate biosynthesis; chorismate from D-erythrose 4-phosphate and phosphoenolpyruvate: step 5/7.</text>
</comment>
<dbReference type="InterPro" id="IPR000623">
    <property type="entry name" value="Shikimate_kinase/TSH1"/>
</dbReference>
<evidence type="ECO:0000256" key="7">
    <source>
        <dbReference type="HAMAP-Rule" id="MF_00109"/>
    </source>
</evidence>
<dbReference type="eggNOG" id="COG0703">
    <property type="taxonomic scope" value="Bacteria"/>
</dbReference>
<dbReference type="GO" id="GO:0009423">
    <property type="term" value="P:chorismate biosynthetic process"/>
    <property type="evidence" value="ECO:0007669"/>
    <property type="project" value="UniProtKB-UniRule"/>
</dbReference>
<dbReference type="EMBL" id="CP002541">
    <property type="protein sequence ID" value="ADY13053.1"/>
    <property type="molecule type" value="Genomic_DNA"/>
</dbReference>
<keyword evidence="1 7" id="KW-0028">Amino-acid biosynthesis</keyword>
<dbReference type="GO" id="GO:0004765">
    <property type="term" value="F:shikimate kinase activity"/>
    <property type="evidence" value="ECO:0007669"/>
    <property type="project" value="UniProtKB-UniRule"/>
</dbReference>
<dbReference type="PRINTS" id="PR01100">
    <property type="entry name" value="SHIKIMTKNASE"/>
</dbReference>
<dbReference type="EC" id="2.7.1.71" evidence="7"/>
<dbReference type="AlphaFoldDB" id="F0RYR7"/>
<evidence type="ECO:0000256" key="6">
    <source>
        <dbReference type="ARBA" id="ARBA00023141"/>
    </source>
</evidence>
<dbReference type="GO" id="GO:0000287">
    <property type="term" value="F:magnesium ion binding"/>
    <property type="evidence" value="ECO:0007669"/>
    <property type="project" value="UniProtKB-UniRule"/>
</dbReference>
<feature type="binding site" evidence="7">
    <location>
        <position position="34"/>
    </location>
    <ligand>
        <name>substrate</name>
    </ligand>
</feature>
<dbReference type="KEGG" id="sbu:SpiBuddy_1228"/>
<dbReference type="GO" id="GO:0008652">
    <property type="term" value="P:amino acid biosynthetic process"/>
    <property type="evidence" value="ECO:0007669"/>
    <property type="project" value="UniProtKB-KW"/>
</dbReference>
<keyword evidence="9" id="KW-1185">Reference proteome</keyword>
<keyword evidence="3 7" id="KW-0547">Nucleotide-binding</keyword>
<dbReference type="HAMAP" id="MF_00109">
    <property type="entry name" value="Shikimate_kinase"/>
    <property type="match status" value="1"/>
</dbReference>
<protein>
    <recommendedName>
        <fullName evidence="7">Shikimate kinase</fullName>
        <shortName evidence="7">SK</shortName>
        <ecNumber evidence="7">2.7.1.71</ecNumber>
    </recommendedName>
</protein>
<keyword evidence="7" id="KW-0460">Magnesium</keyword>
<organism evidence="8 9">
    <name type="scientific">Sphaerochaeta globosa (strain ATCC BAA-1886 / DSM 22777 / Buddy)</name>
    <name type="common">Spirochaeta sp. (strain Buddy)</name>
    <dbReference type="NCBI Taxonomy" id="158189"/>
    <lineage>
        <taxon>Bacteria</taxon>
        <taxon>Pseudomonadati</taxon>
        <taxon>Spirochaetota</taxon>
        <taxon>Spirochaetia</taxon>
        <taxon>Spirochaetales</taxon>
        <taxon>Sphaerochaetaceae</taxon>
        <taxon>Sphaerochaeta</taxon>
    </lineage>
</organism>
<feature type="binding site" evidence="7">
    <location>
        <position position="141"/>
    </location>
    <ligand>
        <name>substrate</name>
    </ligand>
</feature>
<keyword evidence="7" id="KW-0479">Metal-binding</keyword>
<comment type="caution">
    <text evidence="7">Lacks conserved residue(s) required for the propagation of feature annotation.</text>
</comment>
<dbReference type="InterPro" id="IPR031322">
    <property type="entry name" value="Shikimate/glucono_kinase"/>
</dbReference>
<dbReference type="GO" id="GO:0005524">
    <property type="term" value="F:ATP binding"/>
    <property type="evidence" value="ECO:0007669"/>
    <property type="project" value="UniProtKB-UniRule"/>
</dbReference>
<dbReference type="Pfam" id="PF01202">
    <property type="entry name" value="SKI"/>
    <property type="match status" value="1"/>
</dbReference>
<dbReference type="RefSeq" id="WP_013606904.1">
    <property type="nucleotide sequence ID" value="NC_015152.1"/>
</dbReference>
<comment type="catalytic activity">
    <reaction evidence="7">
        <text>shikimate + ATP = 3-phosphoshikimate + ADP + H(+)</text>
        <dbReference type="Rhea" id="RHEA:13121"/>
        <dbReference type="ChEBI" id="CHEBI:15378"/>
        <dbReference type="ChEBI" id="CHEBI:30616"/>
        <dbReference type="ChEBI" id="CHEBI:36208"/>
        <dbReference type="ChEBI" id="CHEBI:145989"/>
        <dbReference type="ChEBI" id="CHEBI:456216"/>
        <dbReference type="EC" id="2.7.1.71"/>
    </reaction>
</comment>
<dbReference type="GO" id="GO:0009073">
    <property type="term" value="P:aromatic amino acid family biosynthetic process"/>
    <property type="evidence" value="ECO:0007669"/>
    <property type="project" value="UniProtKB-KW"/>
</dbReference>
<feature type="binding site" evidence="7">
    <location>
        <position position="16"/>
    </location>
    <ligand>
        <name>Mg(2+)</name>
        <dbReference type="ChEBI" id="CHEBI:18420"/>
    </ligand>
</feature>
<comment type="similarity">
    <text evidence="7">Belongs to the shikimate kinase family.</text>
</comment>
<dbReference type="UniPathway" id="UPA00053">
    <property type="reaction ID" value="UER00088"/>
</dbReference>
<evidence type="ECO:0000256" key="1">
    <source>
        <dbReference type="ARBA" id="ARBA00022605"/>
    </source>
</evidence>
<dbReference type="Proteomes" id="UP000008466">
    <property type="component" value="Chromosome"/>
</dbReference>
<comment type="subunit">
    <text evidence="7">Monomer.</text>
</comment>
<evidence type="ECO:0000313" key="9">
    <source>
        <dbReference type="Proteomes" id="UP000008466"/>
    </source>
</evidence>
<reference evidence="9" key="1">
    <citation type="submission" date="2011-02" db="EMBL/GenBank/DDBJ databases">
        <title>Complete sequence of Spirochaeta sp. Buddy.</title>
        <authorList>
            <person name="Lucas S."/>
            <person name="Copeland A."/>
            <person name="Lapidus A."/>
            <person name="Cheng J.-F."/>
            <person name="Goodwin L."/>
            <person name="Pitluck S."/>
            <person name="Zeytun A."/>
            <person name="Detter J.C."/>
            <person name="Han C."/>
            <person name="Tapia R."/>
            <person name="Land M."/>
            <person name="Hauser L."/>
            <person name="Kyrpides N."/>
            <person name="Ivanova N."/>
            <person name="Mikhailova N."/>
            <person name="Pagani I."/>
            <person name="Ritalahti K.M."/>
            <person name="Loeffler F.E."/>
            <person name="Woyke T."/>
        </authorList>
    </citation>
    <scope>NUCLEOTIDE SEQUENCE [LARGE SCALE GENOMIC DNA]</scope>
    <source>
        <strain evidence="9">ATCC BAA-1886 / DSM 22777 / Buddy</strain>
    </source>
</reference>